<evidence type="ECO:0000313" key="2">
    <source>
        <dbReference type="Proteomes" id="UP001211689"/>
    </source>
</evidence>
<sequence>MHVDADPARGIPGTVVTSALMNTLQDELAHAVEALLGPLDKADNYQLLKAIRAAVQTSLVDGDYVTHPELGNAAYKNVGAGADQVAVGNHGHPDLATKQELSDHVMAPDPHSQYERKTALGQAAYRNVGMAAGLVAPGDHTHAEFGQAARAYYADVYAYGATSAEQARDLAASALPIKTGDTLLVRWQEVYVYGTGNGTASAARAVVTYWLYQAGWVVISERR</sequence>
<proteinExistence type="predicted"/>
<dbReference type="Proteomes" id="UP001211689">
    <property type="component" value="Unassembled WGS sequence"/>
</dbReference>
<dbReference type="RefSeq" id="WP_271471204.1">
    <property type="nucleotide sequence ID" value="NZ_JANEWF010000015.1"/>
</dbReference>
<reference evidence="1 2" key="1">
    <citation type="submission" date="2022-07" db="EMBL/GenBank/DDBJ databases">
        <title>Genome Analysis of Selected Gammaproteobacteria from Nigerian Food snails.</title>
        <authorList>
            <person name="Okafor A.C."/>
        </authorList>
    </citation>
    <scope>NUCLEOTIDE SEQUENCE [LARGE SCALE GENOMIC DNA]</scope>
    <source>
        <strain evidence="1 2">Awg 2</strain>
    </source>
</reference>
<organism evidence="1 2">
    <name type="scientific">Metapseudomonas resinovorans</name>
    <name type="common">Pseudomonas resinovorans</name>
    <dbReference type="NCBI Taxonomy" id="53412"/>
    <lineage>
        <taxon>Bacteria</taxon>
        <taxon>Pseudomonadati</taxon>
        <taxon>Pseudomonadota</taxon>
        <taxon>Gammaproteobacteria</taxon>
        <taxon>Pseudomonadales</taxon>
        <taxon>Pseudomonadaceae</taxon>
        <taxon>Metapseudomonas</taxon>
    </lineage>
</organism>
<protein>
    <submittedName>
        <fullName evidence="1">Uncharacterized protein</fullName>
    </submittedName>
</protein>
<gene>
    <name evidence="1" type="ORF">NNO07_15060</name>
</gene>
<accession>A0ABT4Y6I8</accession>
<name>A0ABT4Y6I8_METRE</name>
<keyword evidence="2" id="KW-1185">Reference proteome</keyword>
<evidence type="ECO:0000313" key="1">
    <source>
        <dbReference type="EMBL" id="MDA8484393.1"/>
    </source>
</evidence>
<dbReference type="EMBL" id="JANEWF010000015">
    <property type="protein sequence ID" value="MDA8484393.1"/>
    <property type="molecule type" value="Genomic_DNA"/>
</dbReference>
<comment type="caution">
    <text evidence="1">The sequence shown here is derived from an EMBL/GenBank/DDBJ whole genome shotgun (WGS) entry which is preliminary data.</text>
</comment>